<dbReference type="InterPro" id="IPR050923">
    <property type="entry name" value="Cell_Proc_Reg/RNA_Proc"/>
</dbReference>
<accession>A0A3B0ZDY3</accession>
<dbReference type="SMART" id="SM00240">
    <property type="entry name" value="FHA"/>
    <property type="match status" value="1"/>
</dbReference>
<organism evidence="2">
    <name type="scientific">hydrothermal vent metagenome</name>
    <dbReference type="NCBI Taxonomy" id="652676"/>
    <lineage>
        <taxon>unclassified sequences</taxon>
        <taxon>metagenomes</taxon>
        <taxon>ecological metagenomes</taxon>
    </lineage>
</organism>
<reference evidence="2" key="1">
    <citation type="submission" date="2018-06" db="EMBL/GenBank/DDBJ databases">
        <authorList>
            <person name="Zhirakovskaya E."/>
        </authorList>
    </citation>
    <scope>NUCLEOTIDE SEQUENCE</scope>
</reference>
<evidence type="ECO:0000313" key="2">
    <source>
        <dbReference type="EMBL" id="VAW91638.1"/>
    </source>
</evidence>
<dbReference type="InterPro" id="IPR000253">
    <property type="entry name" value="FHA_dom"/>
</dbReference>
<sequence>MAKLILKHDGINLRSYLLEKAATTIGRNNDNDILIDDYAVSGLHTVIVAENNPYLDDTQDFFVQDMESTNGTFVNDDRVERHLLKQGDIIKVGSHEFTFDTGQNPKHERTAIYIPDEDE</sequence>
<dbReference type="AlphaFoldDB" id="A0A3B0ZDY3"/>
<dbReference type="PROSITE" id="PS50006">
    <property type="entry name" value="FHA_DOMAIN"/>
    <property type="match status" value="1"/>
</dbReference>
<dbReference type="Gene3D" id="2.60.200.20">
    <property type="match status" value="1"/>
</dbReference>
<feature type="domain" description="FHA" evidence="1">
    <location>
        <begin position="23"/>
        <end position="79"/>
    </location>
</feature>
<gene>
    <name evidence="2" type="ORF">MNBD_GAMMA23-1597</name>
</gene>
<dbReference type="Pfam" id="PF00498">
    <property type="entry name" value="FHA"/>
    <property type="match status" value="1"/>
</dbReference>
<protein>
    <recommendedName>
        <fullName evidence="1">FHA domain-containing protein</fullName>
    </recommendedName>
</protein>
<dbReference type="PANTHER" id="PTHR23308">
    <property type="entry name" value="NUCLEAR INHIBITOR OF PROTEIN PHOSPHATASE-1"/>
    <property type="match status" value="1"/>
</dbReference>
<dbReference type="InterPro" id="IPR008984">
    <property type="entry name" value="SMAD_FHA_dom_sf"/>
</dbReference>
<proteinExistence type="predicted"/>
<dbReference type="EMBL" id="UOFT01000012">
    <property type="protein sequence ID" value="VAW91638.1"/>
    <property type="molecule type" value="Genomic_DNA"/>
</dbReference>
<name>A0A3B0ZDY3_9ZZZZ</name>
<evidence type="ECO:0000259" key="1">
    <source>
        <dbReference type="PROSITE" id="PS50006"/>
    </source>
</evidence>
<dbReference type="CDD" id="cd00060">
    <property type="entry name" value="FHA"/>
    <property type="match status" value="1"/>
</dbReference>
<dbReference type="SUPFAM" id="SSF49879">
    <property type="entry name" value="SMAD/FHA domain"/>
    <property type="match status" value="1"/>
</dbReference>